<keyword evidence="2" id="KW-0540">Nuclease</keyword>
<dbReference type="RefSeq" id="WP_305169505.1">
    <property type="nucleotide sequence ID" value="NZ_JAUUUU010000001.1"/>
</dbReference>
<name>A0AAW8B091_9GAMM</name>
<dbReference type="InterPro" id="IPR029471">
    <property type="entry name" value="HNH_5"/>
</dbReference>
<proteinExistence type="predicted"/>
<dbReference type="PANTHER" id="PTHR33877">
    <property type="entry name" value="SLL1193 PROTEIN"/>
    <property type="match status" value="1"/>
</dbReference>
<dbReference type="PANTHER" id="PTHR33877:SF2">
    <property type="entry name" value="OS07G0170200 PROTEIN"/>
    <property type="match status" value="1"/>
</dbReference>
<evidence type="ECO:0000313" key="3">
    <source>
        <dbReference type="Proteomes" id="UP001178354"/>
    </source>
</evidence>
<dbReference type="GO" id="GO:0004519">
    <property type="term" value="F:endonuclease activity"/>
    <property type="evidence" value="ECO:0007669"/>
    <property type="project" value="UniProtKB-KW"/>
</dbReference>
<comment type="caution">
    <text evidence="2">The sequence shown here is derived from an EMBL/GenBank/DDBJ whole genome shotgun (WGS) entry which is preliminary data.</text>
</comment>
<dbReference type="CDD" id="cd00085">
    <property type="entry name" value="HNHc"/>
    <property type="match status" value="1"/>
</dbReference>
<dbReference type="Pfam" id="PF14279">
    <property type="entry name" value="HNH_5"/>
    <property type="match status" value="1"/>
</dbReference>
<dbReference type="Proteomes" id="UP001178354">
    <property type="component" value="Unassembled WGS sequence"/>
</dbReference>
<protein>
    <submittedName>
        <fullName evidence="2">HNH endonuclease</fullName>
    </submittedName>
</protein>
<gene>
    <name evidence="2" type="ORF">Q8A57_03330</name>
</gene>
<dbReference type="Gene3D" id="1.10.30.50">
    <property type="match status" value="1"/>
</dbReference>
<organism evidence="2 3">
    <name type="scientific">Porticoccus litoralis</name>
    <dbReference type="NCBI Taxonomy" id="434086"/>
    <lineage>
        <taxon>Bacteria</taxon>
        <taxon>Pseudomonadati</taxon>
        <taxon>Pseudomonadota</taxon>
        <taxon>Gammaproteobacteria</taxon>
        <taxon>Cellvibrionales</taxon>
        <taxon>Porticoccaceae</taxon>
        <taxon>Porticoccus</taxon>
    </lineage>
</organism>
<evidence type="ECO:0000259" key="1">
    <source>
        <dbReference type="SMART" id="SM00507"/>
    </source>
</evidence>
<reference evidence="2" key="1">
    <citation type="journal article" date="2010" name="Int. J. Syst. Evol. Microbiol.">
        <title>Porticoccus litoralis gen. nov., sp. nov., a gammaproteobacterium isolated from the Yellow Sea.</title>
        <authorList>
            <person name="Oh H.M."/>
            <person name="Kim H."/>
            <person name="Kim K.M."/>
            <person name="Min G.S."/>
            <person name="Cho J.C."/>
        </authorList>
    </citation>
    <scope>NUCLEOTIDE SEQUENCE</scope>
    <source>
        <strain evidence="2">DSM 25064</strain>
    </source>
</reference>
<reference evidence="2" key="2">
    <citation type="submission" date="2023-08" db="EMBL/GenBank/DDBJ databases">
        <authorList>
            <person name="Luo J."/>
        </authorList>
    </citation>
    <scope>NUCLEOTIDE SEQUENCE</scope>
    <source>
        <strain evidence="2">DSM 25064</strain>
    </source>
</reference>
<keyword evidence="2" id="KW-0255">Endonuclease</keyword>
<sequence length="186" mass="21222">MQPRILRLNQAGQPIEWLDWQEAVCLFAREMIVWTLGDEVKRVRGGCSRLTGQTSQIVLPSIIATGGEQLARPRTNYPLTNPALFARDGYLCMYCARPFSAASLTRDHIVPTSRGGFDKWENVVAACRRCNQHKADQLLEEINMQLVALPFRPNNAEYLALINSKRILGDQMEFLRGQFSRNSRWL</sequence>
<keyword evidence="3" id="KW-1185">Reference proteome</keyword>
<keyword evidence="2" id="KW-0378">Hydrolase</keyword>
<dbReference type="SMART" id="SM00507">
    <property type="entry name" value="HNHc"/>
    <property type="match status" value="1"/>
</dbReference>
<dbReference type="InterPro" id="IPR003615">
    <property type="entry name" value="HNH_nuc"/>
</dbReference>
<dbReference type="EMBL" id="JAUUUU010000001">
    <property type="protein sequence ID" value="MDP1519992.1"/>
    <property type="molecule type" value="Genomic_DNA"/>
</dbReference>
<dbReference type="AlphaFoldDB" id="A0AAW8B091"/>
<dbReference type="InterPro" id="IPR052892">
    <property type="entry name" value="NA-targeting_endonuclease"/>
</dbReference>
<evidence type="ECO:0000313" key="2">
    <source>
        <dbReference type="EMBL" id="MDP1519992.1"/>
    </source>
</evidence>
<feature type="domain" description="HNH nuclease" evidence="1">
    <location>
        <begin position="79"/>
        <end position="132"/>
    </location>
</feature>
<accession>A0AAW8B091</accession>